<dbReference type="GO" id="GO:0016787">
    <property type="term" value="F:hydrolase activity"/>
    <property type="evidence" value="ECO:0007669"/>
    <property type="project" value="UniProtKB-UniRule"/>
</dbReference>
<feature type="active site" description="Nucleophile" evidence="4">
    <location>
        <position position="37"/>
    </location>
</feature>
<dbReference type="AlphaFoldDB" id="A0A1G5FIQ8"/>
<feature type="active site" description="Proton acceptor" evidence="4">
    <location>
        <position position="178"/>
    </location>
</feature>
<keyword evidence="3 4" id="KW-0443">Lipid metabolism</keyword>
<reference evidence="6 7" key="1">
    <citation type="submission" date="2016-10" db="EMBL/GenBank/DDBJ databases">
        <authorList>
            <person name="de Groot N.N."/>
        </authorList>
    </citation>
    <scope>NUCLEOTIDE SEQUENCE [LARGE SCALE GENOMIC DNA]</scope>
    <source>
        <strain evidence="6 7">DSM 18978</strain>
    </source>
</reference>
<feature type="short sequence motif" description="GXGXXG" evidence="4">
    <location>
        <begin position="8"/>
        <end position="13"/>
    </location>
</feature>
<evidence type="ECO:0000256" key="1">
    <source>
        <dbReference type="ARBA" id="ARBA00022801"/>
    </source>
</evidence>
<evidence type="ECO:0000313" key="6">
    <source>
        <dbReference type="EMBL" id="SCY39175.1"/>
    </source>
</evidence>
<evidence type="ECO:0000259" key="5">
    <source>
        <dbReference type="PROSITE" id="PS51635"/>
    </source>
</evidence>
<feature type="short sequence motif" description="DGA/G" evidence="4">
    <location>
        <begin position="178"/>
        <end position="180"/>
    </location>
</feature>
<evidence type="ECO:0000256" key="2">
    <source>
        <dbReference type="ARBA" id="ARBA00022963"/>
    </source>
</evidence>
<dbReference type="InterPro" id="IPR016035">
    <property type="entry name" value="Acyl_Trfase/lysoPLipase"/>
</dbReference>
<name>A0A1G5FIQ8_9FIRM</name>
<evidence type="ECO:0000313" key="7">
    <source>
        <dbReference type="Proteomes" id="UP000198636"/>
    </source>
</evidence>
<gene>
    <name evidence="6" type="ORF">SAMN03080606_01434</name>
</gene>
<dbReference type="OrthoDB" id="9770965at2"/>
<dbReference type="RefSeq" id="WP_091541644.1">
    <property type="nucleotide sequence ID" value="NZ_FMUS01000007.1"/>
</dbReference>
<dbReference type="GO" id="GO:0016042">
    <property type="term" value="P:lipid catabolic process"/>
    <property type="evidence" value="ECO:0007669"/>
    <property type="project" value="UniProtKB-UniRule"/>
</dbReference>
<evidence type="ECO:0000256" key="4">
    <source>
        <dbReference type="PROSITE-ProRule" id="PRU01161"/>
    </source>
</evidence>
<keyword evidence="7" id="KW-1185">Reference proteome</keyword>
<dbReference type="STRING" id="1120976.SAMN03080606_01434"/>
<dbReference type="Proteomes" id="UP000198636">
    <property type="component" value="Unassembled WGS sequence"/>
</dbReference>
<sequence>MIGLTLEGGGAKGAYQIGAWRAFNELGLDFQGISGTSVGALNGALMIQGDYDTAHEIWHNVSPTKIMNIDDRIYEMIAEHHLTSDNLQLFFEEARRTIKGFGIDNKPLQDLITNTLREDVIRNSSKDFGFVTVCLTDRKPLEIYKEQIPIGKMADYLMASAYLPVFKSKKLDGKLFIDGGIYDNLPFEMLYKKGYRKIIAVRLFGSGRIRKIKHKDLEVIYISPQKSLGNILDFSTDRARQNIMLGYLDTLKVFRRLKGKTFYIEGVINEKDALAFFMNLDSNAVKKLGQLFKLPHNIPLNRLILEEIIPRFIKLMELGNEATYSDVYFGVIEAIASLKKLEAHKIYTLEEIIDTINSIPFIPIKNKKDFLINTDIIDDIILKFDRQKLLMEALNIIMQFEKNLLKPL</sequence>
<dbReference type="PANTHER" id="PTHR14226:SF57">
    <property type="entry name" value="BLR7027 PROTEIN"/>
    <property type="match status" value="1"/>
</dbReference>
<evidence type="ECO:0000256" key="3">
    <source>
        <dbReference type="ARBA" id="ARBA00023098"/>
    </source>
</evidence>
<feature type="domain" description="PNPLA" evidence="5">
    <location>
        <begin position="4"/>
        <end position="191"/>
    </location>
</feature>
<dbReference type="InterPro" id="IPR050301">
    <property type="entry name" value="NTE"/>
</dbReference>
<feature type="short sequence motif" description="GXSXG" evidence="4">
    <location>
        <begin position="35"/>
        <end position="39"/>
    </location>
</feature>
<dbReference type="CDD" id="cd07209">
    <property type="entry name" value="Pat_hypo_Ecoli_Z1214_like"/>
    <property type="match status" value="1"/>
</dbReference>
<dbReference type="InterPro" id="IPR002641">
    <property type="entry name" value="PNPLA_dom"/>
</dbReference>
<dbReference type="SUPFAM" id="SSF52151">
    <property type="entry name" value="FabD/lysophospholipase-like"/>
    <property type="match status" value="1"/>
</dbReference>
<protein>
    <submittedName>
        <fullName evidence="6">NTE family protein</fullName>
    </submittedName>
</protein>
<proteinExistence type="predicted"/>
<dbReference type="Gene3D" id="3.40.1090.10">
    <property type="entry name" value="Cytosolic phospholipase A2 catalytic domain"/>
    <property type="match status" value="2"/>
</dbReference>
<dbReference type="EMBL" id="FMUS01000007">
    <property type="protein sequence ID" value="SCY39175.1"/>
    <property type="molecule type" value="Genomic_DNA"/>
</dbReference>
<accession>A0A1G5FIQ8</accession>
<organism evidence="6 7">
    <name type="scientific">Alkaliphilus peptidifermentans DSM 18978</name>
    <dbReference type="NCBI Taxonomy" id="1120976"/>
    <lineage>
        <taxon>Bacteria</taxon>
        <taxon>Bacillati</taxon>
        <taxon>Bacillota</taxon>
        <taxon>Clostridia</taxon>
        <taxon>Peptostreptococcales</taxon>
        <taxon>Natronincolaceae</taxon>
        <taxon>Alkaliphilus</taxon>
    </lineage>
</organism>
<keyword evidence="2 4" id="KW-0442">Lipid degradation</keyword>
<dbReference type="Pfam" id="PF01734">
    <property type="entry name" value="Patatin"/>
    <property type="match status" value="1"/>
</dbReference>
<dbReference type="PANTHER" id="PTHR14226">
    <property type="entry name" value="NEUROPATHY TARGET ESTERASE/SWISS CHEESE D.MELANOGASTER"/>
    <property type="match status" value="1"/>
</dbReference>
<keyword evidence="1 4" id="KW-0378">Hydrolase</keyword>
<dbReference type="PROSITE" id="PS51635">
    <property type="entry name" value="PNPLA"/>
    <property type="match status" value="1"/>
</dbReference>